<dbReference type="Pfam" id="PF11157">
    <property type="entry name" value="DUF2937"/>
    <property type="match status" value="1"/>
</dbReference>
<evidence type="ECO:0000313" key="2">
    <source>
        <dbReference type="EMBL" id="MCO7544241.1"/>
    </source>
</evidence>
<proteinExistence type="predicted"/>
<dbReference type="RefSeq" id="WP_115027903.1">
    <property type="nucleotide sequence ID" value="NZ_DAMAWD010000008.1"/>
</dbReference>
<dbReference type="PIRSF" id="PIRSF029393">
    <property type="entry name" value="UCP029393"/>
    <property type="match status" value="1"/>
</dbReference>
<organism evidence="2 3">
    <name type="scientific">Stutzerimonas nitrititolerans</name>
    <dbReference type="NCBI Taxonomy" id="2482751"/>
    <lineage>
        <taxon>Bacteria</taxon>
        <taxon>Pseudomonadati</taxon>
        <taxon>Pseudomonadota</taxon>
        <taxon>Gammaproteobacteria</taxon>
        <taxon>Pseudomonadales</taxon>
        <taxon>Pseudomonadaceae</taxon>
        <taxon>Stutzerimonas</taxon>
    </lineage>
</organism>
<keyword evidence="1" id="KW-0472">Membrane</keyword>
<feature type="transmembrane region" description="Helical" evidence="1">
    <location>
        <begin position="135"/>
        <end position="160"/>
    </location>
</feature>
<protein>
    <submittedName>
        <fullName evidence="2">DUF2937 family protein</fullName>
    </submittedName>
</protein>
<sequence>MLRSYLRLTLFALGLLVGVQVPGFIEAYAQHVEARRLEAQQGLQGFQETARRFFHGDLDVLVEHYRASEDPVFQSDAQSVSVLVERARLLEREWQAMQRPWYARAWHVAVAGDSRLRSEVWTGYRFQVLLAPEAIAWGIGCALALAWLVESLLLALNYPFRSKRRHGRRLYR</sequence>
<keyword evidence="1" id="KW-1133">Transmembrane helix</keyword>
<dbReference type="AlphaFoldDB" id="A0AA42BCD9"/>
<dbReference type="InterPro" id="IPR022584">
    <property type="entry name" value="DUF2937"/>
</dbReference>
<dbReference type="Proteomes" id="UP001165292">
    <property type="component" value="Unassembled WGS sequence"/>
</dbReference>
<evidence type="ECO:0000313" key="3">
    <source>
        <dbReference type="Proteomes" id="UP001165292"/>
    </source>
</evidence>
<reference evidence="2" key="1">
    <citation type="submission" date="2022-06" db="EMBL/GenBank/DDBJ databases">
        <title>Detection of beta-lactamases in bacteria of animal origin.</title>
        <authorList>
            <person name="Mlynarcik P."/>
            <person name="Zdarska V."/>
            <person name="Chudobova H."/>
            <person name="Prochazkova P."/>
            <person name="Hricova K."/>
            <person name="Mezerova K."/>
            <person name="Bardon J."/>
            <person name="Dolejska M."/>
            <person name="Sukkar I."/>
            <person name="Kolar M."/>
        </authorList>
    </citation>
    <scope>NUCLEOTIDE SEQUENCE</scope>
    <source>
        <strain evidence="2">S 300-3</strain>
    </source>
</reference>
<evidence type="ECO:0000256" key="1">
    <source>
        <dbReference type="SAM" id="Phobius"/>
    </source>
</evidence>
<comment type="caution">
    <text evidence="2">The sequence shown here is derived from an EMBL/GenBank/DDBJ whole genome shotgun (WGS) entry which is preliminary data.</text>
</comment>
<dbReference type="EMBL" id="JAMYBS010000004">
    <property type="protein sequence ID" value="MCO7544241.1"/>
    <property type="molecule type" value="Genomic_DNA"/>
</dbReference>
<gene>
    <name evidence="2" type="ORF">NJF43_05665</name>
</gene>
<name>A0AA42BCD9_9GAMM</name>
<accession>A0AA42BCD9</accession>
<keyword evidence="1" id="KW-0812">Transmembrane</keyword>
<dbReference type="InterPro" id="IPR016917">
    <property type="entry name" value="UCP029393"/>
</dbReference>